<dbReference type="EMBL" id="NGPL01000084">
    <property type="protein sequence ID" value="OYS66638.1"/>
    <property type="molecule type" value="Genomic_DNA"/>
</dbReference>
<sequence>MELLINGKKVQLYFGVRFIRELDKVAGISANVKGQRVGLGYGMIKSIPALQAYDTAVLSTVIYAAAYEVKPRPSLDDIDDYLDSCTIKQLEDLFSRINKAISESNAVQVSVKNMKA</sequence>
<dbReference type="Pfam" id="PF12363">
    <property type="entry name" value="Phage_TAC_12"/>
    <property type="match status" value="1"/>
</dbReference>
<evidence type="ECO:0000313" key="1">
    <source>
        <dbReference type="EMBL" id="OYS66638.1"/>
    </source>
</evidence>
<dbReference type="AlphaFoldDB" id="A0A256SKE9"/>
<gene>
    <name evidence="1" type="ORF">CBF96_10090</name>
</gene>
<dbReference type="Proteomes" id="UP000215747">
    <property type="component" value="Unassembled WGS sequence"/>
</dbReference>
<evidence type="ECO:0000313" key="2">
    <source>
        <dbReference type="Proteomes" id="UP000215747"/>
    </source>
</evidence>
<protein>
    <recommendedName>
        <fullName evidence="3">Phage protein</fullName>
    </recommendedName>
</protein>
<comment type="caution">
    <text evidence="1">The sequence shown here is derived from an EMBL/GenBank/DDBJ whole genome shotgun (WGS) entry which is preliminary data.</text>
</comment>
<proteinExistence type="predicted"/>
<name>A0A256SKE9_LIMRT</name>
<accession>A0A256SKE9</accession>
<dbReference type="RefSeq" id="WP_094537455.1">
    <property type="nucleotide sequence ID" value="NZ_NGPL01000084.1"/>
</dbReference>
<organism evidence="1 2">
    <name type="scientific">Limosilactobacillus reuteri</name>
    <name type="common">Lactobacillus reuteri</name>
    <dbReference type="NCBI Taxonomy" id="1598"/>
    <lineage>
        <taxon>Bacteria</taxon>
        <taxon>Bacillati</taxon>
        <taxon>Bacillota</taxon>
        <taxon>Bacilli</taxon>
        <taxon>Lactobacillales</taxon>
        <taxon>Lactobacillaceae</taxon>
        <taxon>Limosilactobacillus</taxon>
    </lineage>
</organism>
<reference evidence="1 2" key="2">
    <citation type="submission" date="2017-09" db="EMBL/GenBank/DDBJ databases">
        <title>Tripartite evolution among Lactobacillus johnsonii, Lactobacillus taiwanensis, Lactobacillus reuteri and their rodent host.</title>
        <authorList>
            <person name="Wang T."/>
            <person name="Knowles S."/>
            <person name="Cheng C."/>
        </authorList>
    </citation>
    <scope>NUCLEOTIDE SEQUENCE [LARGE SCALE GENOMIC DNA]</scope>
    <source>
        <strain evidence="1 2">114h</strain>
    </source>
</reference>
<dbReference type="InterPro" id="IPR024410">
    <property type="entry name" value="Phage_TAC_12"/>
</dbReference>
<reference evidence="2" key="1">
    <citation type="submission" date="2017-05" db="EMBL/GenBank/DDBJ databases">
        <authorList>
            <person name="Lin X.B."/>
            <person name="Stothard P."/>
            <person name="Tasseva G."/>
            <person name="Walter J."/>
        </authorList>
    </citation>
    <scope>NUCLEOTIDE SEQUENCE [LARGE SCALE GENOMIC DNA]</scope>
    <source>
        <strain evidence="2">114h</strain>
    </source>
</reference>
<evidence type="ECO:0008006" key="3">
    <source>
        <dbReference type="Google" id="ProtNLM"/>
    </source>
</evidence>